<name>A0A2K3KNC6_TRIPR</name>
<evidence type="ECO:0000313" key="2">
    <source>
        <dbReference type="Proteomes" id="UP000236291"/>
    </source>
</evidence>
<organism evidence="1 2">
    <name type="scientific">Trifolium pratense</name>
    <name type="common">Red clover</name>
    <dbReference type="NCBI Taxonomy" id="57577"/>
    <lineage>
        <taxon>Eukaryota</taxon>
        <taxon>Viridiplantae</taxon>
        <taxon>Streptophyta</taxon>
        <taxon>Embryophyta</taxon>
        <taxon>Tracheophyta</taxon>
        <taxon>Spermatophyta</taxon>
        <taxon>Magnoliopsida</taxon>
        <taxon>eudicotyledons</taxon>
        <taxon>Gunneridae</taxon>
        <taxon>Pentapetalae</taxon>
        <taxon>rosids</taxon>
        <taxon>fabids</taxon>
        <taxon>Fabales</taxon>
        <taxon>Fabaceae</taxon>
        <taxon>Papilionoideae</taxon>
        <taxon>50 kb inversion clade</taxon>
        <taxon>NPAAA clade</taxon>
        <taxon>Hologalegina</taxon>
        <taxon>IRL clade</taxon>
        <taxon>Trifolieae</taxon>
        <taxon>Trifolium</taxon>
    </lineage>
</organism>
<feature type="non-terminal residue" evidence="1">
    <location>
        <position position="17"/>
    </location>
</feature>
<dbReference type="Proteomes" id="UP000236291">
    <property type="component" value="Unassembled WGS sequence"/>
</dbReference>
<dbReference type="AlphaFoldDB" id="A0A2K3KNC6"/>
<dbReference type="EMBL" id="ASHM01215706">
    <property type="protein sequence ID" value="PNX67752.1"/>
    <property type="molecule type" value="Genomic_DNA"/>
</dbReference>
<sequence>MTEGLTLSMVAHPPTFE</sequence>
<accession>A0A2K3KNC6</accession>
<reference evidence="1 2" key="1">
    <citation type="journal article" date="2014" name="Am. J. Bot.">
        <title>Genome assembly and annotation for red clover (Trifolium pratense; Fabaceae).</title>
        <authorList>
            <person name="Istvanek J."/>
            <person name="Jaros M."/>
            <person name="Krenek A."/>
            <person name="Repkova J."/>
        </authorList>
    </citation>
    <scope>NUCLEOTIDE SEQUENCE [LARGE SCALE GENOMIC DNA]</scope>
    <source>
        <strain evidence="2">cv. Tatra</strain>
        <tissue evidence="1">Young leaves</tissue>
    </source>
</reference>
<proteinExistence type="predicted"/>
<gene>
    <name evidence="1" type="ORF">L195_g063666</name>
</gene>
<protein>
    <submittedName>
        <fullName evidence="1">Uncharacterized protein</fullName>
    </submittedName>
</protein>
<evidence type="ECO:0000313" key="1">
    <source>
        <dbReference type="EMBL" id="PNX67752.1"/>
    </source>
</evidence>
<comment type="caution">
    <text evidence="1">The sequence shown here is derived from an EMBL/GenBank/DDBJ whole genome shotgun (WGS) entry which is preliminary data.</text>
</comment>
<reference evidence="1 2" key="2">
    <citation type="journal article" date="2017" name="Front. Plant Sci.">
        <title>Gene Classification and Mining of Molecular Markers Useful in Red Clover (Trifolium pratense) Breeding.</title>
        <authorList>
            <person name="Istvanek J."/>
            <person name="Dluhosova J."/>
            <person name="Dluhos P."/>
            <person name="Patkova L."/>
            <person name="Nedelnik J."/>
            <person name="Repkova J."/>
        </authorList>
    </citation>
    <scope>NUCLEOTIDE SEQUENCE [LARGE SCALE GENOMIC DNA]</scope>
    <source>
        <strain evidence="2">cv. Tatra</strain>
        <tissue evidence="1">Young leaves</tissue>
    </source>
</reference>